<keyword evidence="10" id="KW-1185">Reference proteome</keyword>
<evidence type="ECO:0000313" key="9">
    <source>
        <dbReference type="EMBL" id="KAF8910155.1"/>
    </source>
</evidence>
<keyword evidence="5" id="KW-0804">Transcription</keyword>
<keyword evidence="1" id="KW-0479">Metal-binding</keyword>
<dbReference type="GO" id="GO:0008270">
    <property type="term" value="F:zinc ion binding"/>
    <property type="evidence" value="ECO:0007669"/>
    <property type="project" value="InterPro"/>
</dbReference>
<name>A0A9P5NXP0_GYMJU</name>
<evidence type="ECO:0000259" key="8">
    <source>
        <dbReference type="SMART" id="SM00906"/>
    </source>
</evidence>
<comment type="caution">
    <text evidence="9">The sequence shown here is derived from an EMBL/GenBank/DDBJ whole genome shotgun (WGS) entry which is preliminary data.</text>
</comment>
<protein>
    <submittedName>
        <fullName evidence="9">Fungal-specific transcription factor domain-containing protein</fullName>
    </submittedName>
</protein>
<keyword evidence="6" id="KW-0539">Nucleus</keyword>
<dbReference type="Proteomes" id="UP000724874">
    <property type="component" value="Unassembled WGS sequence"/>
</dbReference>
<evidence type="ECO:0000256" key="4">
    <source>
        <dbReference type="ARBA" id="ARBA00023125"/>
    </source>
</evidence>
<dbReference type="PANTHER" id="PTHR31313">
    <property type="entry name" value="TY1 ENHANCER ACTIVATOR"/>
    <property type="match status" value="1"/>
</dbReference>
<sequence>MARVWPPSKFGIQRYPHGHTQVDMPPQAVQDQLLDLYFAHIHPVFPVIHKSRFLAEYQSIKQIEGKDFRDSPSLSSAGSAYSSPRPEPTQEVTRLLLFAMFAVAARFTEVDEGSDDDKMWEAGCDYLDSARKILTQVFHISRPSTVQAFLLLGYREFGIGSMEQGWIFIGTGIRMAFDLGLNCDSSKWKMHGHDLFSAEETQTRRQIWWACILTDRYGSVYMGRPLMIKDEDFDTPLPNVDPLEDRQPWQPSVTRDGVSYPSVPCRVMNAFCATSRLAVILGTIVTQIYPVQPLPGGPSRQSMLADLESRLDQWYITLPEELRYDGSPKKLTPPPQILYLHVRYWGAVLLLHRAFIPNWKTYSERPQRSTVGTRAFDLAHRAACHVATIVTNLRETFTMKRSSPFLTSYLLSAAIMHILTLTMRPDNVEASVGLQNCMAALKEMEVVWPSASRAWDLLNGVQLRTHALPPAPALASPQYQPTDRNKRAAQDAFGEEKSSDFLQREAFGTVQPPDESQRDQGLAENNMNGNGVQDISTRLMAHMLGLEVPGVEPSTSYYPGYEWWPRMNQGMNQGYSQPLPAQNPAYPGNAEFPPDMQSMRPGGNTGPNWEQQLHPGVGQQDYGLHQGLTYNYDFGQYGV</sequence>
<feature type="compositionally biased region" description="Low complexity" evidence="7">
    <location>
        <begin position="71"/>
        <end position="84"/>
    </location>
</feature>
<dbReference type="SMART" id="SM00906">
    <property type="entry name" value="Fungal_trans"/>
    <property type="match status" value="1"/>
</dbReference>
<evidence type="ECO:0000256" key="6">
    <source>
        <dbReference type="ARBA" id="ARBA00023242"/>
    </source>
</evidence>
<evidence type="ECO:0000256" key="1">
    <source>
        <dbReference type="ARBA" id="ARBA00022723"/>
    </source>
</evidence>
<keyword evidence="3" id="KW-0805">Transcription regulation</keyword>
<feature type="region of interest" description="Disordered" evidence="7">
    <location>
        <begin position="68"/>
        <end position="87"/>
    </location>
</feature>
<feature type="region of interest" description="Disordered" evidence="7">
    <location>
        <begin position="597"/>
        <end position="618"/>
    </location>
</feature>
<dbReference type="PANTHER" id="PTHR31313:SF78">
    <property type="entry name" value="TRANSCRIPTION FACTOR DOMAIN-CONTAINING PROTEIN"/>
    <property type="match status" value="1"/>
</dbReference>
<dbReference type="GO" id="GO:0003677">
    <property type="term" value="F:DNA binding"/>
    <property type="evidence" value="ECO:0007669"/>
    <property type="project" value="UniProtKB-KW"/>
</dbReference>
<dbReference type="CDD" id="cd12148">
    <property type="entry name" value="fungal_TF_MHR"/>
    <property type="match status" value="1"/>
</dbReference>
<dbReference type="InterPro" id="IPR051615">
    <property type="entry name" value="Transcr_Regulatory_Elem"/>
</dbReference>
<evidence type="ECO:0000256" key="3">
    <source>
        <dbReference type="ARBA" id="ARBA00023015"/>
    </source>
</evidence>
<keyword evidence="2" id="KW-0862">Zinc</keyword>
<dbReference type="GO" id="GO:0006351">
    <property type="term" value="P:DNA-templated transcription"/>
    <property type="evidence" value="ECO:0007669"/>
    <property type="project" value="InterPro"/>
</dbReference>
<reference evidence="9" key="1">
    <citation type="submission" date="2020-11" db="EMBL/GenBank/DDBJ databases">
        <authorList>
            <consortium name="DOE Joint Genome Institute"/>
            <person name="Ahrendt S."/>
            <person name="Riley R."/>
            <person name="Andreopoulos W."/>
            <person name="LaButti K."/>
            <person name="Pangilinan J."/>
            <person name="Ruiz-duenas F.J."/>
            <person name="Barrasa J.M."/>
            <person name="Sanchez-Garcia M."/>
            <person name="Camarero S."/>
            <person name="Miyauchi S."/>
            <person name="Serrano A."/>
            <person name="Linde D."/>
            <person name="Babiker R."/>
            <person name="Drula E."/>
            <person name="Ayuso-Fernandez I."/>
            <person name="Pacheco R."/>
            <person name="Padilla G."/>
            <person name="Ferreira P."/>
            <person name="Barriuso J."/>
            <person name="Kellner H."/>
            <person name="Castanera R."/>
            <person name="Alfaro M."/>
            <person name="Ramirez L."/>
            <person name="Pisabarro A.G."/>
            <person name="Kuo A."/>
            <person name="Tritt A."/>
            <person name="Lipzen A."/>
            <person name="He G."/>
            <person name="Yan M."/>
            <person name="Ng V."/>
            <person name="Cullen D."/>
            <person name="Martin F."/>
            <person name="Rosso M.-N."/>
            <person name="Henrissat B."/>
            <person name="Hibbett D."/>
            <person name="Martinez A.T."/>
            <person name="Grigoriev I.V."/>
        </authorList>
    </citation>
    <scope>NUCLEOTIDE SEQUENCE</scope>
    <source>
        <strain evidence="9">AH 44721</strain>
    </source>
</reference>
<dbReference type="InterPro" id="IPR007219">
    <property type="entry name" value="XnlR_reg_dom"/>
</dbReference>
<evidence type="ECO:0000256" key="7">
    <source>
        <dbReference type="SAM" id="MobiDB-lite"/>
    </source>
</evidence>
<dbReference type="Pfam" id="PF04082">
    <property type="entry name" value="Fungal_trans"/>
    <property type="match status" value="1"/>
</dbReference>
<organism evidence="9 10">
    <name type="scientific">Gymnopilus junonius</name>
    <name type="common">Spectacular rustgill mushroom</name>
    <name type="synonym">Gymnopilus spectabilis subsp. junonius</name>
    <dbReference type="NCBI Taxonomy" id="109634"/>
    <lineage>
        <taxon>Eukaryota</taxon>
        <taxon>Fungi</taxon>
        <taxon>Dikarya</taxon>
        <taxon>Basidiomycota</taxon>
        <taxon>Agaricomycotina</taxon>
        <taxon>Agaricomycetes</taxon>
        <taxon>Agaricomycetidae</taxon>
        <taxon>Agaricales</taxon>
        <taxon>Agaricineae</taxon>
        <taxon>Hymenogastraceae</taxon>
        <taxon>Gymnopilus</taxon>
    </lineage>
</organism>
<proteinExistence type="predicted"/>
<feature type="region of interest" description="Disordered" evidence="7">
    <location>
        <begin position="472"/>
        <end position="531"/>
    </location>
</feature>
<dbReference type="EMBL" id="JADNYJ010000007">
    <property type="protein sequence ID" value="KAF8910155.1"/>
    <property type="molecule type" value="Genomic_DNA"/>
</dbReference>
<accession>A0A9P5NXP0</accession>
<dbReference type="AlphaFoldDB" id="A0A9P5NXP0"/>
<feature type="compositionally biased region" description="Basic and acidic residues" evidence="7">
    <location>
        <begin position="483"/>
        <end position="503"/>
    </location>
</feature>
<evidence type="ECO:0000256" key="2">
    <source>
        <dbReference type="ARBA" id="ARBA00022833"/>
    </source>
</evidence>
<evidence type="ECO:0000256" key="5">
    <source>
        <dbReference type="ARBA" id="ARBA00023163"/>
    </source>
</evidence>
<feature type="domain" description="Xylanolytic transcriptional activator regulatory" evidence="8">
    <location>
        <begin position="165"/>
        <end position="244"/>
    </location>
</feature>
<keyword evidence="4" id="KW-0238">DNA-binding</keyword>
<dbReference type="OrthoDB" id="2123952at2759"/>
<evidence type="ECO:0000313" key="10">
    <source>
        <dbReference type="Proteomes" id="UP000724874"/>
    </source>
</evidence>
<gene>
    <name evidence="9" type="ORF">CPB84DRAFT_1764750</name>
</gene>